<protein>
    <submittedName>
        <fullName evidence="1">Uncharacterized protein</fullName>
    </submittedName>
</protein>
<evidence type="ECO:0000313" key="1">
    <source>
        <dbReference type="EMBL" id="KAK4801402.1"/>
    </source>
</evidence>
<reference evidence="1 2" key="1">
    <citation type="journal article" date="2023" name="Hortic Res">
        <title>Pangenome of water caltrop reveals structural variations and asymmetric subgenome divergence after allopolyploidization.</title>
        <authorList>
            <person name="Zhang X."/>
            <person name="Chen Y."/>
            <person name="Wang L."/>
            <person name="Yuan Y."/>
            <person name="Fang M."/>
            <person name="Shi L."/>
            <person name="Lu R."/>
            <person name="Comes H.P."/>
            <person name="Ma Y."/>
            <person name="Chen Y."/>
            <person name="Huang G."/>
            <person name="Zhou Y."/>
            <person name="Zheng Z."/>
            <person name="Qiu Y."/>
        </authorList>
    </citation>
    <scope>NUCLEOTIDE SEQUENCE [LARGE SCALE GENOMIC DNA]</scope>
    <source>
        <strain evidence="1">F231</strain>
    </source>
</reference>
<name>A0AAN7MAQ6_TRANT</name>
<sequence length="123" mass="14175">MDRCNDFQLCYPLYFAPPHRVTRAKGFPFELSRRPRRRAPIKLENAIQLSYQVLAVTVLAEILDSEPCSGSSGSIIDELSSSMVFSVDRIHEEDRPTSESMRRRRQFLEVLLLSDSARKGCRR</sequence>
<proteinExistence type="predicted"/>
<gene>
    <name evidence="1" type="ORF">SAY86_021889</name>
</gene>
<comment type="caution">
    <text evidence="1">The sequence shown here is derived from an EMBL/GenBank/DDBJ whole genome shotgun (WGS) entry which is preliminary data.</text>
</comment>
<accession>A0AAN7MAQ6</accession>
<organism evidence="1 2">
    <name type="scientific">Trapa natans</name>
    <name type="common">Water chestnut</name>
    <dbReference type="NCBI Taxonomy" id="22666"/>
    <lineage>
        <taxon>Eukaryota</taxon>
        <taxon>Viridiplantae</taxon>
        <taxon>Streptophyta</taxon>
        <taxon>Embryophyta</taxon>
        <taxon>Tracheophyta</taxon>
        <taxon>Spermatophyta</taxon>
        <taxon>Magnoliopsida</taxon>
        <taxon>eudicotyledons</taxon>
        <taxon>Gunneridae</taxon>
        <taxon>Pentapetalae</taxon>
        <taxon>rosids</taxon>
        <taxon>malvids</taxon>
        <taxon>Myrtales</taxon>
        <taxon>Lythraceae</taxon>
        <taxon>Trapa</taxon>
    </lineage>
</organism>
<dbReference type="AlphaFoldDB" id="A0AAN7MAQ6"/>
<keyword evidence="2" id="KW-1185">Reference proteome</keyword>
<evidence type="ECO:0000313" key="2">
    <source>
        <dbReference type="Proteomes" id="UP001346149"/>
    </source>
</evidence>
<dbReference type="EMBL" id="JAXQNO010000003">
    <property type="protein sequence ID" value="KAK4801402.1"/>
    <property type="molecule type" value="Genomic_DNA"/>
</dbReference>
<dbReference type="Proteomes" id="UP001346149">
    <property type="component" value="Unassembled WGS sequence"/>
</dbReference>